<protein>
    <recommendedName>
        <fullName evidence="4">Single-stranded DNA-binding protein</fullName>
    </recommendedName>
</protein>
<name>A0A4Q5AWH4_9BIFI</name>
<gene>
    <name evidence="2" type="ORF">PG2001B_1101</name>
</gene>
<feature type="compositionally biased region" description="Polar residues" evidence="1">
    <location>
        <begin position="142"/>
        <end position="151"/>
    </location>
</feature>
<organism evidence="2 3">
    <name type="scientific">Bifidobacterium pseudolongum subsp. globosum</name>
    <dbReference type="NCBI Taxonomy" id="1690"/>
    <lineage>
        <taxon>Bacteria</taxon>
        <taxon>Bacillati</taxon>
        <taxon>Actinomycetota</taxon>
        <taxon>Actinomycetes</taxon>
        <taxon>Bifidobacteriales</taxon>
        <taxon>Bifidobacteriaceae</taxon>
        <taxon>Bifidobacterium</taxon>
    </lineage>
</organism>
<proteinExistence type="predicted"/>
<feature type="region of interest" description="Disordered" evidence="1">
    <location>
        <begin position="116"/>
        <end position="167"/>
    </location>
</feature>
<evidence type="ECO:0000313" key="2">
    <source>
        <dbReference type="EMBL" id="RYQ39360.1"/>
    </source>
</evidence>
<evidence type="ECO:0000313" key="3">
    <source>
        <dbReference type="Proteomes" id="UP000293208"/>
    </source>
</evidence>
<comment type="caution">
    <text evidence="2">The sequence shown here is derived from an EMBL/GenBank/DDBJ whole genome shotgun (WGS) entry which is preliminary data.</text>
</comment>
<evidence type="ECO:0000256" key="1">
    <source>
        <dbReference type="SAM" id="MobiDB-lite"/>
    </source>
</evidence>
<sequence length="167" mass="18176">MAREPLIEVEGHAFGVKRFQDGGTVINVCVTPARFDKQQNQWVDLETIYFDVSVQADNQRLQAVAGEIEYWLQGGDSVQVFVAGKLTETKGSKGGTFKRIYPTRFYVLGHKPKGGGQQGGFTGAQQPPASQPHMGQPATDPWANQSNTSFDSFDGSGFGTNTGEPEF</sequence>
<reference evidence="2 3" key="1">
    <citation type="submission" date="2018-12" db="EMBL/GenBank/DDBJ databases">
        <title>Unveiling genomic diversity among members of the Bifidobacterium pseudolongum species, a widely distributed gut commensal of the animal kingdom.</title>
        <authorList>
            <person name="Lugli G.A."/>
            <person name="Duranti S."/>
            <person name="Albert K."/>
            <person name="Mancabelli L."/>
            <person name="Napoli S."/>
            <person name="Viappiani A."/>
            <person name="Anzalone R."/>
            <person name="Longhi G."/>
            <person name="Milani C."/>
            <person name="Turroni F."/>
            <person name="Alessandri G."/>
            <person name="Sela D.A."/>
            <person name="Van Sinderen D."/>
            <person name="Ventura M."/>
        </authorList>
    </citation>
    <scope>NUCLEOTIDE SEQUENCE [LARGE SCALE GENOMIC DNA]</scope>
    <source>
        <strain evidence="2 3">2001B</strain>
    </source>
</reference>
<dbReference type="AlphaFoldDB" id="A0A4Q5AWH4"/>
<evidence type="ECO:0008006" key="4">
    <source>
        <dbReference type="Google" id="ProtNLM"/>
    </source>
</evidence>
<dbReference type="RefSeq" id="WP_129914330.1">
    <property type="nucleotide sequence ID" value="NZ_RYUY01000004.1"/>
</dbReference>
<dbReference type="EMBL" id="RYUY01000004">
    <property type="protein sequence ID" value="RYQ39360.1"/>
    <property type="molecule type" value="Genomic_DNA"/>
</dbReference>
<dbReference type="InterPro" id="IPR012340">
    <property type="entry name" value="NA-bd_OB-fold"/>
</dbReference>
<accession>A0A4Q5AWH4</accession>
<dbReference type="Gene3D" id="2.40.50.140">
    <property type="entry name" value="Nucleic acid-binding proteins"/>
    <property type="match status" value="1"/>
</dbReference>
<dbReference type="Proteomes" id="UP000293208">
    <property type="component" value="Unassembled WGS sequence"/>
</dbReference>